<dbReference type="InterPro" id="IPR036249">
    <property type="entry name" value="Thioredoxin-like_sf"/>
</dbReference>
<dbReference type="PANTHER" id="PTHR43342">
    <property type="entry name" value="NADH-QUINONE OXIDOREDUCTASE, E SUBUNIT"/>
    <property type="match status" value="1"/>
</dbReference>
<dbReference type="InterPro" id="IPR041921">
    <property type="entry name" value="NuoE_N"/>
</dbReference>
<evidence type="ECO:0000313" key="8">
    <source>
        <dbReference type="EMBL" id="CQR72475.1"/>
    </source>
</evidence>
<gene>
    <name evidence="8" type="ORF">SpAn4DRAFT_2935</name>
</gene>
<comment type="cofactor">
    <cofactor evidence="7">
        <name>[2Fe-2S] cluster</name>
        <dbReference type="ChEBI" id="CHEBI:190135"/>
    </cofactor>
    <text evidence="7">Binds 1 [2Fe-2S] cluster.</text>
</comment>
<keyword evidence="5 7" id="KW-0411">Iron-sulfur</keyword>
<keyword evidence="4 7" id="KW-0408">Iron</keyword>
<feature type="binding site" evidence="7 10">
    <location>
        <position position="138"/>
    </location>
    <ligand>
        <name>[2Fe-2S] cluster</name>
        <dbReference type="ChEBI" id="CHEBI:190135"/>
    </ligand>
</feature>
<keyword evidence="2 7" id="KW-0001">2Fe-2S</keyword>
<evidence type="ECO:0000256" key="6">
    <source>
        <dbReference type="ARBA" id="ARBA00034078"/>
    </source>
</evidence>
<evidence type="ECO:0007829" key="10">
    <source>
        <dbReference type="PDB" id="8OH5"/>
    </source>
</evidence>
<evidence type="ECO:0007829" key="11">
    <source>
        <dbReference type="PDB" id="8OH9"/>
    </source>
</evidence>
<keyword evidence="10 11" id="KW-0002">3D-structure</keyword>
<dbReference type="GO" id="GO:0051537">
    <property type="term" value="F:2 iron, 2 sulfur cluster binding"/>
    <property type="evidence" value="ECO:0007669"/>
    <property type="project" value="UniProtKB-KW"/>
</dbReference>
<dbReference type="Pfam" id="PF01257">
    <property type="entry name" value="2Fe-2S_thioredx"/>
    <property type="match status" value="1"/>
</dbReference>
<keyword evidence="3 7" id="KW-0479">Metal-binding</keyword>
<feature type="binding site" evidence="7 11">
    <location>
        <position position="134"/>
    </location>
    <ligand>
        <name>[2Fe-2S] cluster</name>
        <dbReference type="ChEBI" id="CHEBI:190135"/>
    </ligand>
</feature>
<evidence type="ECO:0000256" key="3">
    <source>
        <dbReference type="ARBA" id="ARBA00022723"/>
    </source>
</evidence>
<sequence>MCNSCEKELETKFPADKIDLTLLEPVFKEYAGKAGSIIGILQKTQEIYGYLPLAALQAIADNTDNKRAKIYGIATFYSQFRLNPVGKYVILQCQGTACHVLGSKAIGSAICDELGITPGQTTADGLFTLEDVACLGCCSLAPVIMINGEAYGKLTPTSVRKILQDIAEAEKGGVVSEG</sequence>
<dbReference type="EMDB" id="EMD-16879"/>
<dbReference type="PANTHER" id="PTHR43342:SF1">
    <property type="entry name" value="BIFURCATING [FEFE] HYDROGENASE GAMMA SUBUNIT"/>
    <property type="match status" value="1"/>
</dbReference>
<dbReference type="Proteomes" id="UP000049855">
    <property type="component" value="Unassembled WGS sequence"/>
</dbReference>
<feature type="binding site" evidence="7 10">
    <location>
        <position position="98"/>
    </location>
    <ligand>
        <name>[2Fe-2S] cluster</name>
        <dbReference type="ChEBI" id="CHEBI:190135"/>
    </ligand>
</feature>
<dbReference type="PIRSF" id="PIRSF000216">
    <property type="entry name" value="NADH_DH_24kDa"/>
    <property type="match status" value="1"/>
</dbReference>
<dbReference type="EMDB" id="EMD-16878"/>
<proteinExistence type="evidence at protein level"/>
<dbReference type="EMBL" id="CTRP01000010">
    <property type="protein sequence ID" value="CQR72475.1"/>
    <property type="molecule type" value="Genomic_DNA"/>
</dbReference>
<dbReference type="RefSeq" id="WP_021167189.1">
    <property type="nucleotide sequence ID" value="NZ_CTRP01000010.1"/>
</dbReference>
<evidence type="ECO:0000256" key="5">
    <source>
        <dbReference type="ARBA" id="ARBA00023014"/>
    </source>
</evidence>
<dbReference type="Gene3D" id="1.10.10.1590">
    <property type="entry name" value="NADH-quinone oxidoreductase subunit E"/>
    <property type="match status" value="1"/>
</dbReference>
<comment type="similarity">
    <text evidence="1">Belongs to the complex I 24 kDa subunit family.</text>
</comment>
<dbReference type="Gene3D" id="3.40.30.10">
    <property type="entry name" value="Glutaredoxin"/>
    <property type="match status" value="1"/>
</dbReference>
<feature type="binding site" evidence="10">
    <location>
        <position position="135"/>
    </location>
    <ligand>
        <name>[2Fe-2S] cluster</name>
        <dbReference type="ChEBI" id="CHEBI:190135"/>
    </ligand>
</feature>
<dbReference type="PDB" id="8OH9">
    <property type="method" value="EM"/>
    <property type="resolution" value="3.20 A"/>
    <property type="chains" value="A/D/G/J=1-178"/>
</dbReference>
<evidence type="ECO:0000256" key="2">
    <source>
        <dbReference type="ARBA" id="ARBA00022714"/>
    </source>
</evidence>
<organism evidence="8 9">
    <name type="scientific">Sporomusa ovata</name>
    <dbReference type="NCBI Taxonomy" id="2378"/>
    <lineage>
        <taxon>Bacteria</taxon>
        <taxon>Bacillati</taxon>
        <taxon>Bacillota</taxon>
        <taxon>Negativicutes</taxon>
        <taxon>Selenomonadales</taxon>
        <taxon>Sporomusaceae</taxon>
        <taxon>Sporomusa</taxon>
    </lineage>
</organism>
<evidence type="ECO:0000256" key="1">
    <source>
        <dbReference type="ARBA" id="ARBA00010643"/>
    </source>
</evidence>
<evidence type="ECO:0000313" key="9">
    <source>
        <dbReference type="Proteomes" id="UP000049855"/>
    </source>
</evidence>
<protein>
    <submittedName>
        <fullName evidence="8">NAD-dependent formate dehydrogenase gamma subunit</fullName>
    </submittedName>
</protein>
<dbReference type="InterPro" id="IPR002023">
    <property type="entry name" value="NuoE-like"/>
</dbReference>
<dbReference type="CDD" id="cd03064">
    <property type="entry name" value="TRX_Fd_NuoE"/>
    <property type="match status" value="1"/>
</dbReference>
<evidence type="ECO:0000256" key="4">
    <source>
        <dbReference type="ARBA" id="ARBA00023004"/>
    </source>
</evidence>
<feature type="binding site" evidence="7 10">
    <location>
        <position position="93"/>
    </location>
    <ligand>
        <name>[2Fe-2S] cluster</name>
        <dbReference type="ChEBI" id="CHEBI:190135"/>
    </ligand>
</feature>
<dbReference type="GO" id="GO:0016491">
    <property type="term" value="F:oxidoreductase activity"/>
    <property type="evidence" value="ECO:0007669"/>
    <property type="project" value="InterPro"/>
</dbReference>
<reference evidence="10 11" key="2">
    <citation type="journal article" date="2023" name="Nat. Commun.">
        <title>Molecular architecture and electron transfer pathway of the Stn family transhydrogenase.</title>
        <authorList>
            <person name="Kumar A."/>
            <person name="Kremp F."/>
            <person name="Roth J."/>
            <person name="Freibert S.A."/>
            <person name="Muller V."/>
            <person name="Schuller J.M."/>
        </authorList>
    </citation>
    <scope>STRUCTURE BY ELECTRON MICROSCOPY (3.00 ANGSTROMS) IN COMPLEX WITH [2FE-2S] CLUSTER</scope>
</reference>
<dbReference type="PDB" id="8OH5">
    <property type="method" value="EM"/>
    <property type="resolution" value="3.00 A"/>
    <property type="chains" value="A/D/G/J=1-178"/>
</dbReference>
<evidence type="ECO:0000256" key="7">
    <source>
        <dbReference type="PIRSR" id="PIRSR000216-1"/>
    </source>
</evidence>
<accession>A0A0U1KYW8</accession>
<dbReference type="InterPro" id="IPR028431">
    <property type="entry name" value="NADP_DH_HndA-like"/>
</dbReference>
<feature type="binding site" evidence="10 11">
    <location>
        <position position="137"/>
    </location>
    <ligand>
        <name>[2Fe-2S] cluster</name>
        <dbReference type="ChEBI" id="CHEBI:190135"/>
    </ligand>
</feature>
<dbReference type="GO" id="GO:0046872">
    <property type="term" value="F:metal ion binding"/>
    <property type="evidence" value="ECO:0007669"/>
    <property type="project" value="UniProtKB-KW"/>
</dbReference>
<name>A0A0U1KYW8_9FIRM</name>
<dbReference type="AlphaFoldDB" id="A0A0U1KYW8"/>
<dbReference type="InterPro" id="IPR042128">
    <property type="entry name" value="NuoE_dom"/>
</dbReference>
<dbReference type="SMR" id="A0A0U1KYW8"/>
<reference evidence="9" key="1">
    <citation type="submission" date="2015-03" db="EMBL/GenBank/DDBJ databases">
        <authorList>
            <person name="Nijsse Bart"/>
        </authorList>
    </citation>
    <scope>NUCLEOTIDE SEQUENCE [LARGE SCALE GENOMIC DNA]</scope>
</reference>
<dbReference type="NCBIfam" id="NF005722">
    <property type="entry name" value="PRK07539.1-2"/>
    <property type="match status" value="1"/>
</dbReference>
<dbReference type="SUPFAM" id="SSF52833">
    <property type="entry name" value="Thioredoxin-like"/>
    <property type="match status" value="1"/>
</dbReference>
<dbReference type="PROSITE" id="PS01099">
    <property type="entry name" value="COMPLEX1_24K"/>
    <property type="match status" value="1"/>
</dbReference>
<keyword evidence="9" id="KW-1185">Reference proteome</keyword>
<comment type="cofactor">
    <cofactor evidence="6">
        <name>[2Fe-2S] cluster</name>
        <dbReference type="ChEBI" id="CHEBI:190135"/>
    </cofactor>
</comment>